<keyword evidence="5 6" id="KW-0472">Membrane</keyword>
<reference evidence="8" key="1">
    <citation type="submission" date="2024-02" db="EMBL/GenBank/DDBJ databases">
        <authorList>
            <consortium name="ELIXIR-Norway"/>
            <consortium name="Elixir Norway"/>
        </authorList>
    </citation>
    <scope>NUCLEOTIDE SEQUENCE</scope>
</reference>
<organism evidence="8 9">
    <name type="scientific">Sphagnum troendelagicum</name>
    <dbReference type="NCBI Taxonomy" id="128251"/>
    <lineage>
        <taxon>Eukaryota</taxon>
        <taxon>Viridiplantae</taxon>
        <taxon>Streptophyta</taxon>
        <taxon>Embryophyta</taxon>
        <taxon>Bryophyta</taxon>
        <taxon>Sphagnophytina</taxon>
        <taxon>Sphagnopsida</taxon>
        <taxon>Sphagnales</taxon>
        <taxon>Sphagnaceae</taxon>
        <taxon>Sphagnum</taxon>
    </lineage>
</organism>
<feature type="transmembrane region" description="Helical" evidence="6">
    <location>
        <begin position="95"/>
        <end position="114"/>
    </location>
</feature>
<dbReference type="InterPro" id="IPR040226">
    <property type="entry name" value="THH1/TOM1/TOM3"/>
</dbReference>
<feature type="transmembrane region" description="Helical" evidence="6">
    <location>
        <begin position="165"/>
        <end position="188"/>
    </location>
</feature>
<evidence type="ECO:0000259" key="7">
    <source>
        <dbReference type="Pfam" id="PF06454"/>
    </source>
</evidence>
<dbReference type="InterPro" id="IPR009457">
    <property type="entry name" value="THH1/TOM1/TOM3_dom"/>
</dbReference>
<dbReference type="EMBL" id="OZ019895">
    <property type="protein sequence ID" value="CAK9220419.1"/>
    <property type="molecule type" value="Genomic_DNA"/>
</dbReference>
<dbReference type="PANTHER" id="PTHR31142">
    <property type="entry name" value="TOBAMOVIRUS MULTIPLICATION PROTEIN 1-LIKE ISOFORM X1"/>
    <property type="match status" value="1"/>
</dbReference>
<dbReference type="Proteomes" id="UP001497512">
    <property type="component" value="Chromosome 3"/>
</dbReference>
<evidence type="ECO:0000256" key="1">
    <source>
        <dbReference type="ARBA" id="ARBA00004127"/>
    </source>
</evidence>
<evidence type="ECO:0000256" key="4">
    <source>
        <dbReference type="ARBA" id="ARBA00022989"/>
    </source>
</evidence>
<dbReference type="Pfam" id="PF06454">
    <property type="entry name" value="THH1_TOM1-3_dom"/>
    <property type="match status" value="1"/>
</dbReference>
<feature type="transmembrane region" description="Helical" evidence="6">
    <location>
        <begin position="200"/>
        <end position="221"/>
    </location>
</feature>
<comment type="subcellular location">
    <subcellularLocation>
        <location evidence="1">Endomembrane system</location>
        <topology evidence="1">Multi-pass membrane protein</topology>
    </subcellularLocation>
</comment>
<feature type="transmembrane region" description="Helical" evidence="6">
    <location>
        <begin position="276"/>
        <end position="297"/>
    </location>
</feature>
<evidence type="ECO:0000256" key="6">
    <source>
        <dbReference type="SAM" id="Phobius"/>
    </source>
</evidence>
<sequence length="312" mass="35455">MLSPPLHLSHLEICSPVCPVSTNLCHLPLRISGRTFSGVKGIANWWQEVNASPAWQENIFLGLAIAYAVIGLVALIQLIRIELRVPEYGWTTQKVFHLLNFIVNGVRAVVFCFRENVQALSPEVLQHILLDLPGLLFFTTYTLLVLFWAEIYYQARSLPTDGLRPAFLITNAAIYVLQACIWVCLWWSPSSVVLSAAKIFFAVVSLVAAFGFLLYGGRLFLMLRRFPIESKGRRKKLREVGFVTAICFTCFTIRSIMMTFSVFYKGADLDVLYHPILNAIYYMLVEIIPSALVLYILRKLPPKRPGQYHPIR</sequence>
<feature type="transmembrane region" description="Helical" evidence="6">
    <location>
        <begin position="59"/>
        <end position="83"/>
    </location>
</feature>
<feature type="transmembrane region" description="Helical" evidence="6">
    <location>
        <begin position="242"/>
        <end position="264"/>
    </location>
</feature>
<protein>
    <recommendedName>
        <fullName evidence="7">THH1/TOM1/TOM3 domain-containing protein</fullName>
    </recommendedName>
</protein>
<proteinExistence type="inferred from homology"/>
<evidence type="ECO:0000313" key="8">
    <source>
        <dbReference type="EMBL" id="CAK9220419.1"/>
    </source>
</evidence>
<evidence type="ECO:0000256" key="2">
    <source>
        <dbReference type="ARBA" id="ARBA00006779"/>
    </source>
</evidence>
<keyword evidence="4 6" id="KW-1133">Transmembrane helix</keyword>
<accession>A0ABP0UHS1</accession>
<comment type="similarity">
    <text evidence="2">Belongs to the plant tobamovirus multiplication TOM1 protein family.</text>
</comment>
<name>A0ABP0UHS1_9BRYO</name>
<feature type="domain" description="THH1/TOM1/TOM3" evidence="7">
    <location>
        <begin position="43"/>
        <end position="312"/>
    </location>
</feature>
<gene>
    <name evidence="8" type="ORF">CSSPTR1EN2_LOCUS15447</name>
</gene>
<dbReference type="PANTHER" id="PTHR31142:SF3">
    <property type="entry name" value="THH1_TOM1_TOM3 DOMAIN-CONTAINING PROTEIN"/>
    <property type="match status" value="1"/>
</dbReference>
<evidence type="ECO:0000256" key="3">
    <source>
        <dbReference type="ARBA" id="ARBA00022692"/>
    </source>
</evidence>
<feature type="transmembrane region" description="Helical" evidence="6">
    <location>
        <begin position="134"/>
        <end position="153"/>
    </location>
</feature>
<keyword evidence="9" id="KW-1185">Reference proteome</keyword>
<keyword evidence="3 6" id="KW-0812">Transmembrane</keyword>
<evidence type="ECO:0000256" key="5">
    <source>
        <dbReference type="ARBA" id="ARBA00023136"/>
    </source>
</evidence>
<evidence type="ECO:0000313" key="9">
    <source>
        <dbReference type="Proteomes" id="UP001497512"/>
    </source>
</evidence>